<feature type="transmembrane region" description="Helical" evidence="1">
    <location>
        <begin position="22"/>
        <end position="44"/>
    </location>
</feature>
<accession>T1BGL9</accession>
<gene>
    <name evidence="2" type="ORF">B1B_04036</name>
</gene>
<keyword evidence="1" id="KW-1133">Transmembrane helix</keyword>
<dbReference type="InterPro" id="IPR052962">
    <property type="entry name" value="AA_Transporter_AGT"/>
</dbReference>
<dbReference type="PANTHER" id="PTHR47547:SF1">
    <property type="entry name" value="ASPARTATE-PROTON SYMPORTER"/>
    <property type="match status" value="1"/>
</dbReference>
<dbReference type="EMBL" id="AUZY01002525">
    <property type="protein sequence ID" value="EQD72106.1"/>
    <property type="molecule type" value="Genomic_DNA"/>
</dbReference>
<feature type="non-terminal residue" evidence="2">
    <location>
        <position position="156"/>
    </location>
</feature>
<reference evidence="2" key="2">
    <citation type="journal article" date="2014" name="ISME J.">
        <title>Microbial stratification in low pH oxic and suboxic macroscopic growths along an acid mine drainage.</title>
        <authorList>
            <person name="Mendez-Garcia C."/>
            <person name="Mesa V."/>
            <person name="Sprenger R.R."/>
            <person name="Richter M."/>
            <person name="Diez M.S."/>
            <person name="Solano J."/>
            <person name="Bargiela R."/>
            <person name="Golyshina O.V."/>
            <person name="Manteca A."/>
            <person name="Ramos J.L."/>
            <person name="Gallego J.R."/>
            <person name="Llorente I."/>
            <person name="Martins Dos Santos V.A."/>
            <person name="Jensen O.N."/>
            <person name="Pelaez A.I."/>
            <person name="Sanchez J."/>
            <person name="Ferrer M."/>
        </authorList>
    </citation>
    <scope>NUCLEOTIDE SEQUENCE</scope>
</reference>
<proteinExistence type="predicted"/>
<organism evidence="2">
    <name type="scientific">mine drainage metagenome</name>
    <dbReference type="NCBI Taxonomy" id="410659"/>
    <lineage>
        <taxon>unclassified sequences</taxon>
        <taxon>metagenomes</taxon>
        <taxon>ecological metagenomes</taxon>
    </lineage>
</organism>
<keyword evidence="1" id="KW-0812">Transmembrane</keyword>
<sequence>YIMGGIGLPILRRTAGSLTRPFRLWGAEILAPVGFLGAALIVYWAGFFTLAIVFAGVFVALPIFVWFYAPMRGWISTGSGAVLGLVFLVLWIIVQRWGGYALVASPATLPHPQFGVFYFVTICLVVGFTGILWYLSNEEGRKAVSSSWWLIFFLLS</sequence>
<dbReference type="PANTHER" id="PTHR47547">
    <property type="match status" value="1"/>
</dbReference>
<evidence type="ECO:0000256" key="1">
    <source>
        <dbReference type="SAM" id="Phobius"/>
    </source>
</evidence>
<protein>
    <submittedName>
        <fullName evidence="2">Amino acid transporter</fullName>
    </submittedName>
</protein>
<evidence type="ECO:0000313" key="2">
    <source>
        <dbReference type="EMBL" id="EQD72106.1"/>
    </source>
</evidence>
<feature type="transmembrane region" description="Helical" evidence="1">
    <location>
        <begin position="114"/>
        <end position="135"/>
    </location>
</feature>
<dbReference type="AlphaFoldDB" id="T1BGL9"/>
<name>T1BGL9_9ZZZZ</name>
<comment type="caution">
    <text evidence="2">The sequence shown here is derived from an EMBL/GenBank/DDBJ whole genome shotgun (WGS) entry which is preliminary data.</text>
</comment>
<feature type="non-terminal residue" evidence="2">
    <location>
        <position position="1"/>
    </location>
</feature>
<reference evidence="2" key="1">
    <citation type="submission" date="2013-08" db="EMBL/GenBank/DDBJ databases">
        <authorList>
            <person name="Mendez C."/>
            <person name="Richter M."/>
            <person name="Ferrer M."/>
            <person name="Sanchez J."/>
        </authorList>
    </citation>
    <scope>NUCLEOTIDE SEQUENCE</scope>
</reference>
<feature type="transmembrane region" description="Helical" evidence="1">
    <location>
        <begin position="50"/>
        <end position="69"/>
    </location>
</feature>
<feature type="transmembrane region" description="Helical" evidence="1">
    <location>
        <begin position="74"/>
        <end position="94"/>
    </location>
</feature>
<keyword evidence="1" id="KW-0472">Membrane</keyword>